<name>A0A147BL23_IXORI</name>
<evidence type="ECO:0000313" key="1">
    <source>
        <dbReference type="EMBL" id="JAR91490.1"/>
    </source>
</evidence>
<protein>
    <submittedName>
        <fullName evidence="1">Uncharacterized protein</fullName>
    </submittedName>
</protein>
<feature type="non-terminal residue" evidence="1">
    <location>
        <position position="1"/>
    </location>
</feature>
<proteinExistence type="predicted"/>
<dbReference type="AlphaFoldDB" id="A0A147BL23"/>
<sequence>TFCKHLRRIARMSRAFPLAPCSIYHVTLKRGNSVVCSPTPRPLACLSIVTFVVDSVVCYSQFCTGRSQHSFRCRRRCCALCERSIETTETSARSTRV</sequence>
<dbReference type="EMBL" id="GEGO01003914">
    <property type="protein sequence ID" value="JAR91490.1"/>
    <property type="molecule type" value="Transcribed_RNA"/>
</dbReference>
<reference evidence="1" key="1">
    <citation type="journal article" date="2018" name="PLoS Negl. Trop. Dis.">
        <title>Sialome diversity of ticks revealed by RNAseq of single tick salivary glands.</title>
        <authorList>
            <person name="Perner J."/>
            <person name="Kropackova S."/>
            <person name="Kopacek P."/>
            <person name="Ribeiro J.M."/>
        </authorList>
    </citation>
    <scope>NUCLEOTIDE SEQUENCE</scope>
    <source>
        <strain evidence="1">Siblings of single egg batch collected in Ceske Budejovice</strain>
        <tissue evidence="1">Salivary glands</tissue>
    </source>
</reference>
<accession>A0A147BL23</accession>
<organism evidence="1">
    <name type="scientific">Ixodes ricinus</name>
    <name type="common">Common tick</name>
    <name type="synonym">Acarus ricinus</name>
    <dbReference type="NCBI Taxonomy" id="34613"/>
    <lineage>
        <taxon>Eukaryota</taxon>
        <taxon>Metazoa</taxon>
        <taxon>Ecdysozoa</taxon>
        <taxon>Arthropoda</taxon>
        <taxon>Chelicerata</taxon>
        <taxon>Arachnida</taxon>
        <taxon>Acari</taxon>
        <taxon>Parasitiformes</taxon>
        <taxon>Ixodida</taxon>
        <taxon>Ixodoidea</taxon>
        <taxon>Ixodidae</taxon>
        <taxon>Ixodinae</taxon>
        <taxon>Ixodes</taxon>
    </lineage>
</organism>